<reference evidence="10" key="1">
    <citation type="journal article" date="2014" name="Proc. Natl. Acad. Sci. U.S.A.">
        <title>Extensive sampling of basidiomycete genomes demonstrates inadequacy of the white-rot/brown-rot paradigm for wood decay fungi.</title>
        <authorList>
            <person name="Riley R."/>
            <person name="Salamov A.A."/>
            <person name="Brown D.W."/>
            <person name="Nagy L.G."/>
            <person name="Floudas D."/>
            <person name="Held B.W."/>
            <person name="Levasseur A."/>
            <person name="Lombard V."/>
            <person name="Morin E."/>
            <person name="Otillar R."/>
            <person name="Lindquist E.A."/>
            <person name="Sun H."/>
            <person name="LaButti K.M."/>
            <person name="Schmutz J."/>
            <person name="Jabbour D."/>
            <person name="Luo H."/>
            <person name="Baker S.E."/>
            <person name="Pisabarro A.G."/>
            <person name="Walton J.D."/>
            <person name="Blanchette R.A."/>
            <person name="Henrissat B."/>
            <person name="Martin F."/>
            <person name="Cullen D."/>
            <person name="Hibbett D.S."/>
            <person name="Grigoriev I.V."/>
        </authorList>
    </citation>
    <scope>NUCLEOTIDE SEQUENCE [LARGE SCALE GENOMIC DNA]</scope>
    <source>
        <strain evidence="10">CBS 339.88</strain>
    </source>
</reference>
<feature type="domain" description="Biotin carboxylation" evidence="8">
    <location>
        <begin position="5"/>
        <end position="479"/>
    </location>
</feature>
<evidence type="ECO:0000256" key="3">
    <source>
        <dbReference type="ARBA" id="ARBA00022801"/>
    </source>
</evidence>
<dbReference type="Pfam" id="PF02626">
    <property type="entry name" value="CT_A_B"/>
    <property type="match status" value="1"/>
</dbReference>
<dbReference type="InterPro" id="IPR003833">
    <property type="entry name" value="CT_C_D"/>
</dbReference>
<keyword evidence="3" id="KW-0378">Hydrolase</keyword>
<keyword evidence="4 6" id="KW-0067">ATP-binding</keyword>
<dbReference type="Gene3D" id="3.30.1360.40">
    <property type="match status" value="1"/>
</dbReference>
<dbReference type="Gene3D" id="2.40.100.10">
    <property type="entry name" value="Cyclophilin-like"/>
    <property type="match status" value="2"/>
</dbReference>
<dbReference type="InterPro" id="IPR011054">
    <property type="entry name" value="Rudment_hybrid_motif"/>
</dbReference>
<dbReference type="HOGENOM" id="CLU_002162_0_1_1"/>
<feature type="domain" description="ATP-grasp" evidence="7">
    <location>
        <begin position="128"/>
        <end position="329"/>
    </location>
</feature>
<dbReference type="InterPro" id="IPR011761">
    <property type="entry name" value="ATP-grasp"/>
</dbReference>
<dbReference type="AlphaFoldDB" id="A0A067SW10"/>
<dbReference type="CDD" id="cd06850">
    <property type="entry name" value="biotinyl_domain"/>
    <property type="match status" value="1"/>
</dbReference>
<dbReference type="SMART" id="SM00878">
    <property type="entry name" value="Biotin_carb_C"/>
    <property type="match status" value="1"/>
</dbReference>
<evidence type="ECO:0000256" key="2">
    <source>
        <dbReference type="ARBA" id="ARBA00022741"/>
    </source>
</evidence>
<proteinExistence type="predicted"/>
<protein>
    <recommendedName>
        <fullName evidence="11">Urea carboxylase</fullName>
    </recommendedName>
</protein>
<dbReference type="Pfam" id="PF02785">
    <property type="entry name" value="Biotin_carb_C"/>
    <property type="match status" value="1"/>
</dbReference>
<dbReference type="GO" id="GO:0016787">
    <property type="term" value="F:hydrolase activity"/>
    <property type="evidence" value="ECO:0007669"/>
    <property type="project" value="UniProtKB-KW"/>
</dbReference>
<dbReference type="InterPro" id="IPR016185">
    <property type="entry name" value="PreATP-grasp_dom_sf"/>
</dbReference>
<evidence type="ECO:0000259" key="8">
    <source>
        <dbReference type="PROSITE" id="PS50979"/>
    </source>
</evidence>
<dbReference type="InterPro" id="IPR005479">
    <property type="entry name" value="CPAse_ATP-bd"/>
</dbReference>
<dbReference type="SUPFAM" id="SSF160467">
    <property type="entry name" value="PH0987 N-terminal domain-like"/>
    <property type="match status" value="1"/>
</dbReference>
<gene>
    <name evidence="9" type="ORF">GALMADRAFT_74481</name>
</gene>
<keyword evidence="2 6" id="KW-0547">Nucleotide-binding</keyword>
<dbReference type="InterPro" id="IPR011764">
    <property type="entry name" value="Biotin_carboxylation_dom"/>
</dbReference>
<dbReference type="SUPFAM" id="SSF52440">
    <property type="entry name" value="PreATP-grasp domain"/>
    <property type="match status" value="1"/>
</dbReference>
<name>A0A067SW10_GALM3</name>
<accession>A0A067SW10</accession>
<evidence type="ECO:0008006" key="11">
    <source>
        <dbReference type="Google" id="ProtNLM"/>
    </source>
</evidence>
<dbReference type="SMART" id="SM00797">
    <property type="entry name" value="AHS2"/>
    <property type="match status" value="1"/>
</dbReference>
<organism evidence="9 10">
    <name type="scientific">Galerina marginata (strain CBS 339.88)</name>
    <dbReference type="NCBI Taxonomy" id="685588"/>
    <lineage>
        <taxon>Eukaryota</taxon>
        <taxon>Fungi</taxon>
        <taxon>Dikarya</taxon>
        <taxon>Basidiomycota</taxon>
        <taxon>Agaricomycotina</taxon>
        <taxon>Agaricomycetes</taxon>
        <taxon>Agaricomycetidae</taxon>
        <taxon>Agaricales</taxon>
        <taxon>Agaricineae</taxon>
        <taxon>Strophariaceae</taxon>
        <taxon>Galerina</taxon>
    </lineage>
</organism>
<dbReference type="SUPFAM" id="SSF50891">
    <property type="entry name" value="Cyclophilin-like"/>
    <property type="match status" value="2"/>
</dbReference>
<dbReference type="SUPFAM" id="SSF51246">
    <property type="entry name" value="Rudiment single hybrid motif"/>
    <property type="match status" value="1"/>
</dbReference>
<evidence type="ECO:0000256" key="1">
    <source>
        <dbReference type="ARBA" id="ARBA00022598"/>
    </source>
</evidence>
<keyword evidence="5" id="KW-0092">Biotin</keyword>
<evidence type="ECO:0000256" key="5">
    <source>
        <dbReference type="ARBA" id="ARBA00023267"/>
    </source>
</evidence>
<dbReference type="Pfam" id="PF02682">
    <property type="entry name" value="CT_C_D"/>
    <property type="match status" value="1"/>
</dbReference>
<dbReference type="SUPFAM" id="SSF56059">
    <property type="entry name" value="Glutathione synthetase ATP-binding domain-like"/>
    <property type="match status" value="1"/>
</dbReference>
<dbReference type="STRING" id="685588.A0A067SW10"/>
<keyword evidence="1" id="KW-0436">Ligase</keyword>
<dbReference type="GO" id="GO:0046872">
    <property type="term" value="F:metal ion binding"/>
    <property type="evidence" value="ECO:0007669"/>
    <property type="project" value="InterPro"/>
</dbReference>
<dbReference type="SUPFAM" id="SSF51230">
    <property type="entry name" value="Single hybrid motif"/>
    <property type="match status" value="1"/>
</dbReference>
<dbReference type="InterPro" id="IPR011053">
    <property type="entry name" value="Single_hybrid_motif"/>
</dbReference>
<dbReference type="InterPro" id="IPR003778">
    <property type="entry name" value="CT_A_B"/>
</dbReference>
<sequence>MNPYHGHKLLIANRGEIAVRIIRTAKRLGLPTVAIYTPSDSLSPHVLQADESTPLPVQGPSSTESTAYLSASAIIAICKTHSVTLLHPGYGFLSENADFAEQVIQNGITWIGPQPNAIRLMGIKHEARQIALEAGVEVVPGSDGLIMNDEEALKLANRYGFPVMLKATAGGGGMGMAVCHDEDSLKKNLATTKGRSQALFHNDGVFLEKYYQNARHIEIQVFGNGLGDVVHMRERECSVQRRHQKVIEESPSPFCVAHPGLRERMCEVAVKLARSIKYGSAGTVEFLVDEDTSAFYFLEMNTRIQVEHPVTEEVHTGLDLVELMIKQGISEHSTQKGLAPTSPEMQQETYDALYESGRTHGMAYSIEGRLYAENPYEGFVPSPGLLQYIDLEGLKATWLRVDGWVDTGMTITPYFDPLLAKIIVTGKSRQEAISRFLYALDEIKVLGPQNNKEYLKSIAQSHQFSAGQVTTNFLDNFIVYPHAFKVLSSGIDMTVQDLPGRTIKLGIPRSGPMDDLAFATGNILVGNPKSTEGLEIIVVPGVGCSLQFFVPTIIAVTGKEVTVKIDDVASPMWSSLLVPPHGKVSIDAIPSPDPKGFRVYLSIRGGFPDIPVYLGSKSTSMGLGGYQGRSLIKGDLVSLGKSSPEPGENLSVIIPKAFVPLYPTRWVIYVLPGPQGDEGYITAKGIEKFYSTYWRVSPSSNRLGIRLEAPTAADKIQWARESGGEGGSHPSNILDNGYAPGTININGDTPIILTNEGPDMGGYLCMCTVATAEMWKLGQLAPGSTVQFRRMSWRDARDRLDLRDIFLYALQTLKLERSPDTLQLDLMDSITPDYHYSPLLHTQPGIKENDNMRVIFRQAGDTAILVEFGEMHLDIFIRARIHAFQGIVDKKKIPGVLSLCPCIRSILVSCQLCYFDPDRITQATFLQVLVEAERSIPQNMNEMTFPGRKITFPIVLDDRWNREALQRYMSTTRDKAVYLPSNVEYLANNNGLSNTNDALQKLIASDWLVLGVGFYLACPFLVPIDPRCRLIGQKMNPSRTFTPRGAIGIAGPVAAIYPIESPGGYQLYGRTLPAWQTWGKGKDFHATRPWLLEAFDQVTFSPVTEEQYLEIEKQFDAGQYAFKVEQALFSVEDHSKFLLDIDDELRVFRSRQVEASRHEETKERTLLREWEERKSNMQDNNIPVHEAIEEDGFKITASLFATVWKINCNQGDIVSADSEILMVLEAMKTEIPVVGGVEAVGKRIRGLGKGIREGASVRPGDTLLILY</sequence>
<dbReference type="Pfam" id="PF00289">
    <property type="entry name" value="Biotin_carb_N"/>
    <property type="match status" value="1"/>
</dbReference>
<dbReference type="PANTHER" id="PTHR18866">
    <property type="entry name" value="CARBOXYLASE:PYRUVATE/ACETYL-COA/PROPIONYL-COA CARBOXYLASE"/>
    <property type="match status" value="1"/>
</dbReference>
<dbReference type="PANTHER" id="PTHR18866:SF128">
    <property type="entry name" value="UREA AMIDOLYASE"/>
    <property type="match status" value="1"/>
</dbReference>
<evidence type="ECO:0000259" key="7">
    <source>
        <dbReference type="PROSITE" id="PS50975"/>
    </source>
</evidence>
<dbReference type="PROSITE" id="PS50979">
    <property type="entry name" value="BC"/>
    <property type="match status" value="1"/>
</dbReference>
<dbReference type="Gene3D" id="3.30.470.20">
    <property type="entry name" value="ATP-grasp fold, B domain"/>
    <property type="match status" value="1"/>
</dbReference>
<dbReference type="GO" id="GO:0005524">
    <property type="term" value="F:ATP binding"/>
    <property type="evidence" value="ECO:0007669"/>
    <property type="project" value="UniProtKB-UniRule"/>
</dbReference>
<dbReference type="Proteomes" id="UP000027222">
    <property type="component" value="Unassembled WGS sequence"/>
</dbReference>
<dbReference type="SMART" id="SM00796">
    <property type="entry name" value="AHS1"/>
    <property type="match status" value="1"/>
</dbReference>
<dbReference type="InterPro" id="IPR029000">
    <property type="entry name" value="Cyclophilin-like_dom_sf"/>
</dbReference>
<dbReference type="Gene3D" id="2.40.50.100">
    <property type="match status" value="1"/>
</dbReference>
<evidence type="ECO:0000313" key="10">
    <source>
        <dbReference type="Proteomes" id="UP000027222"/>
    </source>
</evidence>
<dbReference type="Pfam" id="PF02786">
    <property type="entry name" value="CPSase_L_D2"/>
    <property type="match status" value="1"/>
</dbReference>
<dbReference type="PROSITE" id="PS50975">
    <property type="entry name" value="ATP_GRASP"/>
    <property type="match status" value="1"/>
</dbReference>
<dbReference type="InterPro" id="IPR050856">
    <property type="entry name" value="Biotin_carboxylase_complex"/>
</dbReference>
<dbReference type="InterPro" id="IPR005482">
    <property type="entry name" value="Biotin_COase_C"/>
</dbReference>
<dbReference type="EMBL" id="KL142391">
    <property type="protein sequence ID" value="KDR71879.1"/>
    <property type="molecule type" value="Genomic_DNA"/>
</dbReference>
<dbReference type="PROSITE" id="PS00867">
    <property type="entry name" value="CPSASE_2"/>
    <property type="match status" value="1"/>
</dbReference>
<dbReference type="OrthoDB" id="196847at2759"/>
<dbReference type="InterPro" id="IPR005481">
    <property type="entry name" value="BC-like_N"/>
</dbReference>
<evidence type="ECO:0000313" key="9">
    <source>
        <dbReference type="EMBL" id="KDR71879.1"/>
    </source>
</evidence>
<dbReference type="PROSITE" id="PS00866">
    <property type="entry name" value="CPSASE_1"/>
    <property type="match status" value="1"/>
</dbReference>
<keyword evidence="10" id="KW-1185">Reference proteome</keyword>
<evidence type="ECO:0000256" key="4">
    <source>
        <dbReference type="ARBA" id="ARBA00022840"/>
    </source>
</evidence>
<evidence type="ECO:0000256" key="6">
    <source>
        <dbReference type="PROSITE-ProRule" id="PRU00409"/>
    </source>
</evidence>
<dbReference type="GO" id="GO:0016874">
    <property type="term" value="F:ligase activity"/>
    <property type="evidence" value="ECO:0007669"/>
    <property type="project" value="UniProtKB-KW"/>
</dbReference>